<dbReference type="SUPFAM" id="SSF100950">
    <property type="entry name" value="NagB/RpiA/CoA transferase-like"/>
    <property type="match status" value="1"/>
</dbReference>
<dbReference type="PANTHER" id="PTHR13707:SF60">
    <property type="entry name" value="ACETATE COA-TRANSFERASE SUBUNIT ALPHA"/>
    <property type="match status" value="1"/>
</dbReference>
<comment type="caution">
    <text evidence="2">The sequence shown here is derived from an EMBL/GenBank/DDBJ whole genome shotgun (WGS) entry which is preliminary data.</text>
</comment>
<evidence type="ECO:0000313" key="3">
    <source>
        <dbReference type="Proteomes" id="UP000624325"/>
    </source>
</evidence>
<protein>
    <submittedName>
        <fullName evidence="2">CoA-transferase</fullName>
    </submittedName>
</protein>
<dbReference type="PANTHER" id="PTHR13707">
    <property type="entry name" value="KETOACID-COENZYME A TRANSFERASE"/>
    <property type="match status" value="1"/>
</dbReference>
<reference evidence="2 3" key="1">
    <citation type="submission" date="2021-01" db="EMBL/GenBank/DDBJ databases">
        <title>Whole genome shotgun sequence of Asanoa iriomotensis NBRC 100142.</title>
        <authorList>
            <person name="Komaki H."/>
            <person name="Tamura T."/>
        </authorList>
    </citation>
    <scope>NUCLEOTIDE SEQUENCE [LARGE SCALE GENOMIC DNA]</scope>
    <source>
        <strain evidence="2 3">NBRC 100142</strain>
    </source>
</reference>
<evidence type="ECO:0000256" key="1">
    <source>
        <dbReference type="ARBA" id="ARBA00022679"/>
    </source>
</evidence>
<dbReference type="EMBL" id="BONC01000009">
    <property type="protein sequence ID" value="GIF55729.1"/>
    <property type="molecule type" value="Genomic_DNA"/>
</dbReference>
<dbReference type="InterPro" id="IPR004165">
    <property type="entry name" value="CoA_trans_fam_I"/>
</dbReference>
<keyword evidence="3" id="KW-1185">Reference proteome</keyword>
<dbReference type="Proteomes" id="UP000624325">
    <property type="component" value="Unassembled WGS sequence"/>
</dbReference>
<dbReference type="Gene3D" id="3.30.30.40">
    <property type="match status" value="1"/>
</dbReference>
<dbReference type="Gene3D" id="3.40.1080.10">
    <property type="entry name" value="Glutaconate Coenzyme A-transferase"/>
    <property type="match status" value="1"/>
</dbReference>
<gene>
    <name evidence="2" type="ORF">Air01nite_18240</name>
</gene>
<name>A0ABQ4BYW4_9ACTN</name>
<evidence type="ECO:0000313" key="2">
    <source>
        <dbReference type="EMBL" id="GIF55729.1"/>
    </source>
</evidence>
<proteinExistence type="predicted"/>
<accession>A0ABQ4BYW4</accession>
<dbReference type="SMART" id="SM00882">
    <property type="entry name" value="CoA_trans"/>
    <property type="match status" value="1"/>
</dbReference>
<sequence length="308" mass="33824">MPGSRIPERLVSAQEAISVIPDGASVAIGGHTLRRHPMALVRELIRQRKRGLHLLGWNNGIDFDMLIGAGVAAKIETSYVGMGPLGLARNLRRHVESGAVETVDHSETTAIDMFRATALGVDFLPNRTPLGTDLMTYNDGLVEITSPFTGQTYAAVRGVEPDFVLLHAHSADVHGNVQLDEANWGDNTVDPFIGRAGKHVIVSVEEIVSTEHIRANPRRTFLPREYVTRVVHAPFGAHPCCADARYGYDQDELRRYYEASKTQETFEEYLADRVTSVGDHWEYLDKVGVANLLTSATHTSNVKGADTA</sequence>
<keyword evidence="1" id="KW-0808">Transferase</keyword>
<dbReference type="InterPro" id="IPR037171">
    <property type="entry name" value="NagB/RpiA_transferase-like"/>
</dbReference>
<organism evidence="2 3">
    <name type="scientific">Asanoa iriomotensis</name>
    <dbReference type="NCBI Taxonomy" id="234613"/>
    <lineage>
        <taxon>Bacteria</taxon>
        <taxon>Bacillati</taxon>
        <taxon>Actinomycetota</taxon>
        <taxon>Actinomycetes</taxon>
        <taxon>Micromonosporales</taxon>
        <taxon>Micromonosporaceae</taxon>
        <taxon>Asanoa</taxon>
    </lineage>
</organism>
<dbReference type="Pfam" id="PF01144">
    <property type="entry name" value="CoA_trans"/>
    <property type="match status" value="1"/>
</dbReference>
<dbReference type="RefSeq" id="WP_203701534.1">
    <property type="nucleotide sequence ID" value="NZ_BAAALU010000010.1"/>
</dbReference>